<organism evidence="2 3">
    <name type="scientific">Protopolystoma xenopodis</name>
    <dbReference type="NCBI Taxonomy" id="117903"/>
    <lineage>
        <taxon>Eukaryota</taxon>
        <taxon>Metazoa</taxon>
        <taxon>Spiralia</taxon>
        <taxon>Lophotrochozoa</taxon>
        <taxon>Platyhelminthes</taxon>
        <taxon>Monogenea</taxon>
        <taxon>Polyopisthocotylea</taxon>
        <taxon>Polystomatidea</taxon>
        <taxon>Polystomatidae</taxon>
        <taxon>Protopolystoma</taxon>
    </lineage>
</organism>
<dbReference type="AlphaFoldDB" id="A0A3S5BX96"/>
<accession>A0A3S5BX96</accession>
<proteinExistence type="predicted"/>
<comment type="caution">
    <text evidence="2">The sequence shown here is derived from an EMBL/GenBank/DDBJ whole genome shotgun (WGS) entry which is preliminary data.</text>
</comment>
<feature type="compositionally biased region" description="Polar residues" evidence="1">
    <location>
        <begin position="113"/>
        <end position="123"/>
    </location>
</feature>
<sequence length="278" mass="29890">MVLCGHIRTTTSRLPSLLPLLRHPIELSTYSSLQLPSLGDQRSASDCSYAAISDTKVIPGEADLINGSGKAKSPIIHGPPIQLLSCPSSFSSSLISGCDVSFPPTSVAVPGTSFPQRASTSKEPLNPLTLTPKPGSPARVSMADAPALASTHYSECIKNAVCHDCRLNLPRPQLDAEQFAEADRDCLAEVVLRCAGLGWETRRDFEQTWMAYLSVLYSRSAALLSSAIMVASAQASGQTELQVSSEVSTLLALRIYNGVSLTWSRKCLLQRILSFFIH</sequence>
<name>A0A3S5BX96_9PLAT</name>
<dbReference type="Proteomes" id="UP000784294">
    <property type="component" value="Unassembled WGS sequence"/>
</dbReference>
<evidence type="ECO:0000313" key="3">
    <source>
        <dbReference type="Proteomes" id="UP000784294"/>
    </source>
</evidence>
<dbReference type="EMBL" id="CAAALY010058239">
    <property type="protein sequence ID" value="VEL22757.1"/>
    <property type="molecule type" value="Genomic_DNA"/>
</dbReference>
<gene>
    <name evidence="2" type="ORF">PXEA_LOCUS16197</name>
</gene>
<protein>
    <submittedName>
        <fullName evidence="2">Uncharacterized protein</fullName>
    </submittedName>
</protein>
<keyword evidence="3" id="KW-1185">Reference proteome</keyword>
<reference evidence="2" key="1">
    <citation type="submission" date="2018-11" db="EMBL/GenBank/DDBJ databases">
        <authorList>
            <consortium name="Pathogen Informatics"/>
        </authorList>
    </citation>
    <scope>NUCLEOTIDE SEQUENCE</scope>
</reference>
<feature type="region of interest" description="Disordered" evidence="1">
    <location>
        <begin position="112"/>
        <end position="139"/>
    </location>
</feature>
<evidence type="ECO:0000313" key="2">
    <source>
        <dbReference type="EMBL" id="VEL22757.1"/>
    </source>
</evidence>
<evidence type="ECO:0000256" key="1">
    <source>
        <dbReference type="SAM" id="MobiDB-lite"/>
    </source>
</evidence>